<evidence type="ECO:0000256" key="1">
    <source>
        <dbReference type="ARBA" id="ARBA00004604"/>
    </source>
</evidence>
<dbReference type="OrthoDB" id="532500at2759"/>
<evidence type="ECO:0000256" key="5">
    <source>
        <dbReference type="ARBA" id="ARBA00023242"/>
    </source>
</evidence>
<gene>
    <name evidence="6" type="ORF">LRAMOSA09450</name>
</gene>
<dbReference type="EMBL" id="LK023322">
    <property type="protein sequence ID" value="CDS06927.1"/>
    <property type="molecule type" value="Genomic_DNA"/>
</dbReference>
<dbReference type="AlphaFoldDB" id="A0A077WK24"/>
<dbReference type="PANTHER" id="PTHR14440">
    <property type="entry name" value="DNA-DIRECTED RNA POLYMERASE I SUBUNIT RPA49"/>
    <property type="match status" value="1"/>
</dbReference>
<dbReference type="GO" id="GO:0005730">
    <property type="term" value="C:nucleolus"/>
    <property type="evidence" value="ECO:0007669"/>
    <property type="project" value="UniProtKB-SubCell"/>
</dbReference>
<comment type="subcellular location">
    <subcellularLocation>
        <location evidence="1">Nucleus</location>
        <location evidence="1">Nucleolus</location>
    </subcellularLocation>
</comment>
<evidence type="ECO:0000313" key="6">
    <source>
        <dbReference type="EMBL" id="CDS06927.1"/>
    </source>
</evidence>
<organism evidence="6">
    <name type="scientific">Lichtheimia ramosa</name>
    <dbReference type="NCBI Taxonomy" id="688394"/>
    <lineage>
        <taxon>Eukaryota</taxon>
        <taxon>Fungi</taxon>
        <taxon>Fungi incertae sedis</taxon>
        <taxon>Mucoromycota</taxon>
        <taxon>Mucoromycotina</taxon>
        <taxon>Mucoromycetes</taxon>
        <taxon>Mucorales</taxon>
        <taxon>Lichtheimiaceae</taxon>
        <taxon>Lichtheimia</taxon>
    </lineage>
</organism>
<name>A0A077WK24_9FUNG</name>
<evidence type="ECO:0000256" key="4">
    <source>
        <dbReference type="ARBA" id="ARBA00023163"/>
    </source>
</evidence>
<evidence type="ECO:0000256" key="3">
    <source>
        <dbReference type="ARBA" id="ARBA00022478"/>
    </source>
</evidence>
<dbReference type="GO" id="GO:0000428">
    <property type="term" value="C:DNA-directed RNA polymerase complex"/>
    <property type="evidence" value="ECO:0007669"/>
    <property type="project" value="UniProtKB-KW"/>
</dbReference>
<protein>
    <submittedName>
        <fullName evidence="6">Uncharacterized protein</fullName>
    </submittedName>
</protein>
<keyword evidence="3" id="KW-0240">DNA-directed RNA polymerase</keyword>
<dbReference type="Pfam" id="PF06870">
    <property type="entry name" value="RNA_pol_I_A49"/>
    <property type="match status" value="1"/>
</dbReference>
<sequence>MTSNTSTGRCSHIGGCNAYHLKMQDLQKTFGNKKAKKKVEKMELLAIKDTSFADDIVLDNHDDVTEPLLPSSVIPQMKANAETIEEMYDIHNIVSDTILETLQLDHFIDNSNGHVNKDTIPYEESTFIIDEIRKAHEENDHRSCKLLVYASYLMALFARIRNFAAARDTRMLYTIKNPKKLITKHLQERYTHNPAMQVLLTSAYYYIKRLTFIDMQQFTLHDARQVIM</sequence>
<reference evidence="6" key="1">
    <citation type="journal article" date="2014" name="Genome Announc.">
        <title>De novo whole-genome sequence and genome annotation of Lichtheimia ramosa.</title>
        <authorList>
            <person name="Linde J."/>
            <person name="Schwartze V."/>
            <person name="Binder U."/>
            <person name="Lass-Florl C."/>
            <person name="Voigt K."/>
            <person name="Horn F."/>
        </authorList>
    </citation>
    <scope>NUCLEOTIDE SEQUENCE</scope>
    <source>
        <strain evidence="6">JMRC FSU:6197</strain>
    </source>
</reference>
<keyword evidence="4" id="KW-0804">Transcription</keyword>
<proteinExistence type="inferred from homology"/>
<dbReference type="GO" id="GO:0006351">
    <property type="term" value="P:DNA-templated transcription"/>
    <property type="evidence" value="ECO:0007669"/>
    <property type="project" value="InterPro"/>
</dbReference>
<dbReference type="GO" id="GO:0003677">
    <property type="term" value="F:DNA binding"/>
    <property type="evidence" value="ECO:0007669"/>
    <property type="project" value="InterPro"/>
</dbReference>
<keyword evidence="5" id="KW-0539">Nucleus</keyword>
<evidence type="ECO:0000256" key="2">
    <source>
        <dbReference type="ARBA" id="ARBA00009430"/>
    </source>
</evidence>
<comment type="similarity">
    <text evidence="2">Belongs to the eukaryotic RPA49/POLR1E RNA polymerase subunit family.</text>
</comment>
<dbReference type="InterPro" id="IPR009668">
    <property type="entry name" value="RNA_pol-assoc_fac_A49-like"/>
</dbReference>
<accession>A0A077WK24</accession>